<dbReference type="OrthoDB" id="5403747at2759"/>
<reference evidence="3 4" key="1">
    <citation type="submission" date="2016-03" db="EMBL/GenBank/DDBJ databases">
        <title>The draft genome sequence of Fonsecaea nubica causative agent of cutaneous subcutaneous infection in human host.</title>
        <authorList>
            <person name="Costa F."/>
            <person name="Sybren D.H."/>
            <person name="Raittz R.T."/>
            <person name="Weiss V.A."/>
            <person name="Leao A.C."/>
            <person name="Gomes R."/>
            <person name="De Souza E.M."/>
            <person name="Pedrosa F.O."/>
            <person name="Steffens M.B."/>
            <person name="Bombassaro A."/>
            <person name="Tadra-Sfeir M.Z."/>
            <person name="Moreno L.F."/>
            <person name="Najafzadeh M.J."/>
            <person name="Felipe M.S."/>
            <person name="Teixeira M."/>
            <person name="Sun J."/>
            <person name="Xi L."/>
            <person name="Castro M.A."/>
            <person name="Vicente V.A."/>
        </authorList>
    </citation>
    <scope>NUCLEOTIDE SEQUENCE [LARGE SCALE GENOMIC DNA]</scope>
    <source>
        <strain evidence="3 4">CBS 269.64</strain>
    </source>
</reference>
<feature type="region of interest" description="Disordered" evidence="1">
    <location>
        <begin position="80"/>
        <end position="206"/>
    </location>
</feature>
<feature type="compositionally biased region" description="Basic residues" evidence="1">
    <location>
        <begin position="100"/>
        <end position="111"/>
    </location>
</feature>
<organism evidence="3 4">
    <name type="scientific">Fonsecaea nubica</name>
    <dbReference type="NCBI Taxonomy" id="856822"/>
    <lineage>
        <taxon>Eukaryota</taxon>
        <taxon>Fungi</taxon>
        <taxon>Dikarya</taxon>
        <taxon>Ascomycota</taxon>
        <taxon>Pezizomycotina</taxon>
        <taxon>Eurotiomycetes</taxon>
        <taxon>Chaetothyriomycetidae</taxon>
        <taxon>Chaetothyriales</taxon>
        <taxon>Herpotrichiellaceae</taxon>
        <taxon>Fonsecaea</taxon>
    </lineage>
</organism>
<sequence>MAPRVGATASGVGDPAFRFLLSVLKHCDQVKTDWNEVAKENGIAYARNASARFKSIIEQNGLKFENGAIIIPEDAEDGGVAAAAKASPTLQGDNEPNTPKRAKKTATRKRKADAVDDDDATAALAAGGAKKGGGTKKKTQKASMVKVEEDADADADAVADADGDQQSVPAAKDGPKTNAEKIHGGSDNVEDETRAAKSVKTEDAQV</sequence>
<evidence type="ECO:0000256" key="1">
    <source>
        <dbReference type="SAM" id="MobiDB-lite"/>
    </source>
</evidence>
<dbReference type="RefSeq" id="XP_022500538.1">
    <property type="nucleotide sequence ID" value="XM_022643439.1"/>
</dbReference>
<name>A0A178D1C5_9EURO</name>
<dbReference type="EMBL" id="LVCJ01000029">
    <property type="protein sequence ID" value="OAL35526.1"/>
    <property type="molecule type" value="Genomic_DNA"/>
</dbReference>
<dbReference type="GeneID" id="34588562"/>
<keyword evidence="4" id="KW-1185">Reference proteome</keyword>
<feature type="compositionally biased region" description="Polar residues" evidence="1">
    <location>
        <begin position="88"/>
        <end position="97"/>
    </location>
</feature>
<dbReference type="Pfam" id="PF22980">
    <property type="entry name" value="Myb_DNA-bind_8"/>
    <property type="match status" value="1"/>
</dbReference>
<protein>
    <recommendedName>
        <fullName evidence="2">Myb-like DNA-binding domain-containing protein</fullName>
    </recommendedName>
</protein>
<evidence type="ECO:0000259" key="2">
    <source>
        <dbReference type="Pfam" id="PF22980"/>
    </source>
</evidence>
<accession>A0A178D1C5</accession>
<dbReference type="Proteomes" id="UP000185904">
    <property type="component" value="Unassembled WGS sequence"/>
</dbReference>
<feature type="compositionally biased region" description="Basic and acidic residues" evidence="1">
    <location>
        <begin position="191"/>
        <end position="206"/>
    </location>
</feature>
<dbReference type="InterPro" id="IPR054505">
    <property type="entry name" value="Myb_DNA-bind_8"/>
</dbReference>
<feature type="domain" description="Myb-like DNA-binding" evidence="2">
    <location>
        <begin position="14"/>
        <end position="61"/>
    </location>
</feature>
<dbReference type="AlphaFoldDB" id="A0A178D1C5"/>
<evidence type="ECO:0000313" key="3">
    <source>
        <dbReference type="EMBL" id="OAL35526.1"/>
    </source>
</evidence>
<evidence type="ECO:0000313" key="4">
    <source>
        <dbReference type="Proteomes" id="UP000185904"/>
    </source>
</evidence>
<feature type="compositionally biased region" description="Acidic residues" evidence="1">
    <location>
        <begin position="149"/>
        <end position="163"/>
    </location>
</feature>
<proteinExistence type="predicted"/>
<gene>
    <name evidence="3" type="ORF">AYO20_05145</name>
</gene>
<feature type="compositionally biased region" description="Basic and acidic residues" evidence="1">
    <location>
        <begin position="173"/>
        <end position="184"/>
    </location>
</feature>
<comment type="caution">
    <text evidence="3">The sequence shown here is derived from an EMBL/GenBank/DDBJ whole genome shotgun (WGS) entry which is preliminary data.</text>
</comment>